<evidence type="ECO:0000313" key="6">
    <source>
        <dbReference type="EMBL" id="MBW8484422.1"/>
    </source>
</evidence>
<dbReference type="PROSITE" id="PS50231">
    <property type="entry name" value="RICIN_B_LECTIN"/>
    <property type="match status" value="2"/>
</dbReference>
<comment type="caution">
    <text evidence="6">The sequence shown here is derived from an EMBL/GenBank/DDBJ whole genome shotgun (WGS) entry which is preliminary data.</text>
</comment>
<dbReference type="SMART" id="SM00458">
    <property type="entry name" value="RICIN"/>
    <property type="match status" value="2"/>
</dbReference>
<dbReference type="Pfam" id="PF02210">
    <property type="entry name" value="Laminin_G_2"/>
    <property type="match status" value="1"/>
</dbReference>
<gene>
    <name evidence="6" type="ORF">K1Y72_18710</name>
</gene>
<dbReference type="PROSITE" id="PS50025">
    <property type="entry name" value="LAM_G_DOMAIN"/>
    <property type="match status" value="1"/>
</dbReference>
<dbReference type="InterPro" id="IPR035992">
    <property type="entry name" value="Ricin_B-like_lectins"/>
</dbReference>
<sequence>MTAFTALVTGSTVMIAVNIASTAQASPSLPHQPLAAGPGAAATQSRGDQAISKASAQAAATDEPVVVDALTTPTAQMTAQPDGTLSVEQALEPVRVRQGGVWKDLDPTLHFNSDGTVSPNVTVGDVKLSGGGVGPFATFDSGGRGFTMGWLPLPKPTLSGAAATYSEVITGVDMTLTVQDDGSVEELIIIKNRTGATNPWLTVLKFGLGLSSGTSMIKNGDGTLDITADADAEPVYSANAPLMWDTVGAPDAASAPPGDNDEPDADPVNTDPDPAPAAAGAAAKAAAATDPADHVKAMKTAVVKGDTTAQQQAAAPKRTGTLLKAASDTDGGEQTLEITPDQAFLNAASTVYPVYLDPTPTPVHPPRGGNADEDGTWAQWTTSGPAAHGYAYRPTKKHSDTGRVEHNIQVGFMGWYPYNTTQPVSRGSAGTYVSRGYVQLPIDKALHQAGKIVSSKLNIAPWHAPGWSCSAETVGTDLYLSDAFSKSNKPNWTPKGGELGHVNKPACSDKKLGYDITSHMQSWLGGHKTDTKINFQLKAHNESNAMTWKQIKPKDVRMTTVFNRTPNAPQWLASAPGGACQASPAKVVIGNDDMTFSARHSDPDSGTLATTFHVTDTATGKEVWKTTVQSKSGTTALTTTVKRSTIQSTWFSDGAAHTFTWYAQTSDGELTSPKSSTCGFTYDPRAPHAPGVKLPTTDGSPIGTVGAQVDLQFAPCQDILADPPASACAYSSTEAHTAGYVYQLNSGPPVTVTAPSGDVAKSVPITLTRVGTNTLTVKAMSAGGNYSELAVDSSRSGQLFTFSVKAPASAVRDADINGDNVPDLLLNGTTTSAGLWLASGVPGGHVSSPVNIGATGPGYNTVPSVNDWNGAQPLHGDFTNDNVQDVAVYYPQGDPIRPGYATVLYGTNSADPLSSTSDMKLDLKPEHLRDRNFRNVYPTQLIAAGNATGDAPSRLPDLIGILGEDGKGRELVAFSSNNTFADYNKARVIASPGDSSSGTYSGDKTPDNPNNDCPTCTWSRFTIVASQKEGVTTLFAMRDDGALWSSTAAANSPPGTQGTWTSISVPWTSKSLKSGMDRPGGPLCLDALDGAHINGTAVRAWDCNGLIPAQQWTLNSNGNVNLAGDTGLCLEVVGGASAKANGTKVDLSACVAGAVNQQWQVYNGGLKNPNSGRCLDAPGSAAGAQLDIWDCNGGANQRWTFGPGLPKLVQADVRADGTTELWWRNLIFATSLWMAADGKSIALGPYNDLASPLHNWSLHDGPGTTQASDQGGTPGVLNNVSWTDPSTDPVHLSVAQFEGDKSWIKLGPDGVLQNRAEMTLSFQFQAKPGTSGILLSTGHDTPDKNNAAAMPLAYIGTDGRLYAQFWNGVVRPMTSPRQVNDGQWHTVTLETDGANQSLFIDNHPRIAMALNPTVSVSDPQVYVGGGVFPVKAWVNSPGGNTTAHPSYFTGTMANVLMYNTWLFPGNQLDPLNKQADVTGRFVSGAGPCMDNRDGAEADGNKVAISACSAAANANQDWTVKPDHTIHWKSKCLNASGTANKSLVVISTCSSSSATQQWYLNSAGEIWNAGAKLCLTNPGNTTANGVQLQVATCAIGPDQTWRYP</sequence>
<reference evidence="6 7" key="1">
    <citation type="submission" date="2021-07" db="EMBL/GenBank/DDBJ databases">
        <title>Actinomadura sp. PM05-2 isolated from lichen.</title>
        <authorList>
            <person name="Somphong A."/>
            <person name="Phongsopitanun W."/>
            <person name="Tanasupawat S."/>
            <person name="Peongsungnone V."/>
        </authorList>
    </citation>
    <scope>NUCLEOTIDE SEQUENCE [LARGE SCALE GENOMIC DNA]</scope>
    <source>
        <strain evidence="6 7">PM05-2</strain>
    </source>
</reference>
<dbReference type="Gene3D" id="2.80.10.50">
    <property type="match status" value="2"/>
</dbReference>
<proteinExistence type="predicted"/>
<dbReference type="Proteomes" id="UP000774570">
    <property type="component" value="Unassembled WGS sequence"/>
</dbReference>
<keyword evidence="7" id="KW-1185">Reference proteome</keyword>
<evidence type="ECO:0000259" key="5">
    <source>
        <dbReference type="PROSITE" id="PS50025"/>
    </source>
</evidence>
<feature type="compositionally biased region" description="Low complexity" evidence="3">
    <location>
        <begin position="266"/>
        <end position="290"/>
    </location>
</feature>
<feature type="region of interest" description="Disordered" evidence="3">
    <location>
        <begin position="247"/>
        <end position="292"/>
    </location>
</feature>
<evidence type="ECO:0000313" key="7">
    <source>
        <dbReference type="Proteomes" id="UP000774570"/>
    </source>
</evidence>
<dbReference type="Gene3D" id="2.60.120.200">
    <property type="match status" value="1"/>
</dbReference>
<dbReference type="InterPro" id="IPR001791">
    <property type="entry name" value="Laminin_G"/>
</dbReference>
<dbReference type="InterPro" id="IPR013320">
    <property type="entry name" value="ConA-like_dom_sf"/>
</dbReference>
<evidence type="ECO:0000256" key="3">
    <source>
        <dbReference type="SAM" id="MobiDB-lite"/>
    </source>
</evidence>
<feature type="signal peptide" evidence="4">
    <location>
        <begin position="1"/>
        <end position="25"/>
    </location>
</feature>
<accession>A0ABS7FXU8</accession>
<feature type="compositionally biased region" description="Low complexity" evidence="3">
    <location>
        <begin position="248"/>
        <end position="258"/>
    </location>
</feature>
<dbReference type="EMBL" id="JAIBOA010000011">
    <property type="protein sequence ID" value="MBW8484422.1"/>
    <property type="molecule type" value="Genomic_DNA"/>
</dbReference>
<protein>
    <submittedName>
        <fullName evidence="6">Ricin-type beta-trefoil lectin domain protein</fullName>
    </submittedName>
</protein>
<dbReference type="SUPFAM" id="SSF50370">
    <property type="entry name" value="Ricin B-like lectins"/>
    <property type="match status" value="2"/>
</dbReference>
<dbReference type="PANTHER" id="PTHR11675:SF126">
    <property type="entry name" value="RICIN B LECTIN DOMAIN-CONTAINING PROTEIN"/>
    <property type="match status" value="1"/>
</dbReference>
<dbReference type="RefSeq" id="WP_220167648.1">
    <property type="nucleotide sequence ID" value="NZ_JAIBOA010000011.1"/>
</dbReference>
<dbReference type="SUPFAM" id="SSF49899">
    <property type="entry name" value="Concanavalin A-like lectins/glucanases"/>
    <property type="match status" value="1"/>
</dbReference>
<organism evidence="6 7">
    <name type="scientific">Actinomadura parmotrematis</name>
    <dbReference type="NCBI Taxonomy" id="2864039"/>
    <lineage>
        <taxon>Bacteria</taxon>
        <taxon>Bacillati</taxon>
        <taxon>Actinomycetota</taxon>
        <taxon>Actinomycetes</taxon>
        <taxon>Streptosporangiales</taxon>
        <taxon>Thermomonosporaceae</taxon>
        <taxon>Actinomadura</taxon>
    </lineage>
</organism>
<dbReference type="InterPro" id="IPR000772">
    <property type="entry name" value="Ricin_B_lectin"/>
</dbReference>
<dbReference type="SUPFAM" id="SSF69318">
    <property type="entry name" value="Integrin alpha N-terminal domain"/>
    <property type="match status" value="1"/>
</dbReference>
<evidence type="ECO:0000256" key="4">
    <source>
        <dbReference type="SAM" id="SignalP"/>
    </source>
</evidence>
<name>A0ABS7FXU8_9ACTN</name>
<keyword evidence="2" id="KW-1015">Disulfide bond</keyword>
<dbReference type="CDD" id="cd00110">
    <property type="entry name" value="LamG"/>
    <property type="match status" value="1"/>
</dbReference>
<dbReference type="PANTHER" id="PTHR11675">
    <property type="entry name" value="N-ACETYLGALACTOSAMINYLTRANSFERASE"/>
    <property type="match status" value="1"/>
</dbReference>
<dbReference type="Pfam" id="PF00652">
    <property type="entry name" value="Ricin_B_lectin"/>
    <property type="match status" value="2"/>
</dbReference>
<keyword evidence="4" id="KW-0732">Signal</keyword>
<dbReference type="InterPro" id="IPR028994">
    <property type="entry name" value="Integrin_alpha_N"/>
</dbReference>
<feature type="domain" description="Laminin G" evidence="5">
    <location>
        <begin position="1293"/>
        <end position="1488"/>
    </location>
</feature>
<evidence type="ECO:0000256" key="1">
    <source>
        <dbReference type="ARBA" id="ARBA00022734"/>
    </source>
</evidence>
<evidence type="ECO:0000256" key="2">
    <source>
        <dbReference type="ARBA" id="ARBA00023157"/>
    </source>
</evidence>
<dbReference type="SMART" id="SM00282">
    <property type="entry name" value="LamG"/>
    <property type="match status" value="1"/>
</dbReference>
<keyword evidence="1" id="KW-0430">Lectin</keyword>
<feature type="chain" id="PRO_5047409348" evidence="4">
    <location>
        <begin position="26"/>
        <end position="1603"/>
    </location>
</feature>